<organism evidence="1 2">
    <name type="scientific">Paramecium primaurelia</name>
    <dbReference type="NCBI Taxonomy" id="5886"/>
    <lineage>
        <taxon>Eukaryota</taxon>
        <taxon>Sar</taxon>
        <taxon>Alveolata</taxon>
        <taxon>Ciliophora</taxon>
        <taxon>Intramacronucleata</taxon>
        <taxon>Oligohymenophorea</taxon>
        <taxon>Peniculida</taxon>
        <taxon>Parameciidae</taxon>
        <taxon>Paramecium</taxon>
    </lineage>
</organism>
<protein>
    <submittedName>
        <fullName evidence="1">Uncharacterized protein</fullName>
    </submittedName>
</protein>
<name>A0A8S1L6S3_PARPR</name>
<evidence type="ECO:0000313" key="2">
    <source>
        <dbReference type="Proteomes" id="UP000688137"/>
    </source>
</evidence>
<keyword evidence="2" id="KW-1185">Reference proteome</keyword>
<accession>A0A8S1L6S3</accession>
<proteinExistence type="predicted"/>
<sequence length="165" mass="19828">MKNQIFLFDLKADNIYLKMLRHFFPIQDKSLLETVKLISIYLIIQSKEFRQHNLLNQKFMNNQNNRTPQTDRNITQFIAKIHPICQPQSVSPISMIQLQTDKIQQPKKFSELHLIYFYFIDEFNLQYINQFYDIIKKPLQVVSIQGKQIENEIIIIRINDQQIVN</sequence>
<dbReference type="EMBL" id="CAJJDM010000030">
    <property type="protein sequence ID" value="CAD8061243.1"/>
    <property type="molecule type" value="Genomic_DNA"/>
</dbReference>
<gene>
    <name evidence="1" type="ORF">PPRIM_AZ9-3.1.T0310211</name>
</gene>
<dbReference type="AlphaFoldDB" id="A0A8S1L6S3"/>
<evidence type="ECO:0000313" key="1">
    <source>
        <dbReference type="EMBL" id="CAD8061243.1"/>
    </source>
</evidence>
<comment type="caution">
    <text evidence="1">The sequence shown here is derived from an EMBL/GenBank/DDBJ whole genome shotgun (WGS) entry which is preliminary data.</text>
</comment>
<reference evidence="1" key="1">
    <citation type="submission" date="2021-01" db="EMBL/GenBank/DDBJ databases">
        <authorList>
            <consortium name="Genoscope - CEA"/>
            <person name="William W."/>
        </authorList>
    </citation>
    <scope>NUCLEOTIDE SEQUENCE</scope>
</reference>
<dbReference type="Proteomes" id="UP000688137">
    <property type="component" value="Unassembled WGS sequence"/>
</dbReference>